<dbReference type="GO" id="GO:0008009">
    <property type="term" value="F:chemokine activity"/>
    <property type="evidence" value="ECO:0007669"/>
    <property type="project" value="InterPro"/>
</dbReference>
<keyword evidence="4" id="KW-0732">Signal</keyword>
<dbReference type="Proteomes" id="UP000265120">
    <property type="component" value="Chromosome 20"/>
</dbReference>
<dbReference type="KEGG" id="csem:103395974"/>
<accession>A0A3P8W9J8</accession>
<dbReference type="SMR" id="A0A3P8W9J8"/>
<dbReference type="SMART" id="SM00199">
    <property type="entry name" value="SCY"/>
    <property type="match status" value="1"/>
</dbReference>
<dbReference type="FunCoup" id="A0A3P8W9J8">
    <property type="interactions" value="64"/>
</dbReference>
<dbReference type="OrthoDB" id="8870994at2759"/>
<dbReference type="GeneTree" id="ENSGT00940000172979"/>
<dbReference type="RefSeq" id="XP_008332071.1">
    <property type="nucleotide sequence ID" value="XM_008333849.2"/>
</dbReference>
<keyword evidence="4" id="KW-0145">Chemotaxis</keyword>
<feature type="signal peptide" evidence="4">
    <location>
        <begin position="1"/>
        <end position="25"/>
    </location>
</feature>
<dbReference type="GeneID" id="103395974"/>
<reference evidence="6 7" key="1">
    <citation type="journal article" date="2014" name="Nat. Genet.">
        <title>Whole-genome sequence of a flatfish provides insights into ZW sex chromosome evolution and adaptation to a benthic lifestyle.</title>
        <authorList>
            <person name="Chen S."/>
            <person name="Zhang G."/>
            <person name="Shao C."/>
            <person name="Huang Q."/>
            <person name="Liu G."/>
            <person name="Zhang P."/>
            <person name="Song W."/>
            <person name="An N."/>
            <person name="Chalopin D."/>
            <person name="Volff J.N."/>
            <person name="Hong Y."/>
            <person name="Li Q."/>
            <person name="Sha Z."/>
            <person name="Zhou H."/>
            <person name="Xie M."/>
            <person name="Yu Q."/>
            <person name="Liu Y."/>
            <person name="Xiang H."/>
            <person name="Wang N."/>
            <person name="Wu K."/>
            <person name="Yang C."/>
            <person name="Zhou Q."/>
            <person name="Liao X."/>
            <person name="Yang L."/>
            <person name="Hu Q."/>
            <person name="Zhang J."/>
            <person name="Meng L."/>
            <person name="Jin L."/>
            <person name="Tian Y."/>
            <person name="Lian J."/>
            <person name="Yang J."/>
            <person name="Miao G."/>
            <person name="Liu S."/>
            <person name="Liang Z."/>
            <person name="Yan F."/>
            <person name="Li Y."/>
            <person name="Sun B."/>
            <person name="Zhang H."/>
            <person name="Zhang J."/>
            <person name="Zhu Y."/>
            <person name="Du M."/>
            <person name="Zhao Y."/>
            <person name="Schartl M."/>
            <person name="Tang Q."/>
            <person name="Wang J."/>
        </authorList>
    </citation>
    <scope>NUCLEOTIDE SEQUENCE</scope>
</reference>
<feature type="domain" description="Chemokine interleukin-8-like" evidence="5">
    <location>
        <begin position="27"/>
        <end position="86"/>
    </location>
</feature>
<dbReference type="SUPFAM" id="SSF54117">
    <property type="entry name" value="Interleukin 8-like chemokines"/>
    <property type="match status" value="1"/>
</dbReference>
<dbReference type="InterPro" id="IPR039809">
    <property type="entry name" value="Chemokine_b/g/d"/>
</dbReference>
<comment type="similarity">
    <text evidence="1 4">Belongs to the intercrine beta (chemokine CC) family.</text>
</comment>
<comment type="subcellular location">
    <subcellularLocation>
        <location evidence="4">Secreted</location>
    </subcellularLocation>
</comment>
<dbReference type="Pfam" id="PF00048">
    <property type="entry name" value="IL8"/>
    <property type="match status" value="1"/>
</dbReference>
<reference evidence="6" key="3">
    <citation type="submission" date="2025-09" db="UniProtKB">
        <authorList>
            <consortium name="Ensembl"/>
        </authorList>
    </citation>
    <scope>IDENTIFICATION</scope>
</reference>
<dbReference type="Ensembl" id="ENSCSET00000023617.1">
    <property type="protein sequence ID" value="ENSCSEP00000023309.1"/>
    <property type="gene ID" value="ENSCSEG00000014844.1"/>
</dbReference>
<dbReference type="GO" id="GO:0006955">
    <property type="term" value="P:immune response"/>
    <property type="evidence" value="ECO:0007669"/>
    <property type="project" value="InterPro"/>
</dbReference>
<proteinExistence type="inferred from homology"/>
<protein>
    <recommendedName>
        <fullName evidence="4">C-C motif chemokine</fullName>
    </recommendedName>
</protein>
<keyword evidence="3" id="KW-1015">Disulfide bond</keyword>
<dbReference type="PANTHER" id="PTHR12015">
    <property type="entry name" value="SMALL INDUCIBLE CYTOKINE A"/>
    <property type="match status" value="1"/>
</dbReference>
<keyword evidence="4" id="KW-0964">Secreted</keyword>
<sequence length="108" mass="12382">MVSVKAAVMVITVLTLCLWVTRTSAAHRECCLRYMKKKLPFFVIKGYSVQDKREMCPINAIIFHTRKGKTCTDPKLNWVMHYVNLLRNKAQIVHTEAQSNNGSFFSSS</sequence>
<evidence type="ECO:0000256" key="3">
    <source>
        <dbReference type="ARBA" id="ARBA00023157"/>
    </source>
</evidence>
<dbReference type="PANTHER" id="PTHR12015:SF190">
    <property type="entry name" value="C-C MOTIF CHEMOKINE"/>
    <property type="match status" value="1"/>
</dbReference>
<evidence type="ECO:0000256" key="1">
    <source>
        <dbReference type="ARBA" id="ARBA00010868"/>
    </source>
</evidence>
<dbReference type="Gene3D" id="2.40.50.40">
    <property type="match status" value="1"/>
</dbReference>
<dbReference type="InterPro" id="IPR036048">
    <property type="entry name" value="Interleukin_8-like_sf"/>
</dbReference>
<dbReference type="InParanoid" id="A0A3P8W9J8"/>
<reference evidence="6" key="2">
    <citation type="submission" date="2025-08" db="UniProtKB">
        <authorList>
            <consortium name="Ensembl"/>
        </authorList>
    </citation>
    <scope>IDENTIFICATION</scope>
</reference>
<feature type="chain" id="PRO_5017852504" description="C-C motif chemokine" evidence="4">
    <location>
        <begin position="26"/>
        <end position="108"/>
    </location>
</feature>
<dbReference type="InterPro" id="IPR001811">
    <property type="entry name" value="Chemokine_IL8-like_dom"/>
</dbReference>
<evidence type="ECO:0000313" key="6">
    <source>
        <dbReference type="Ensembl" id="ENSCSEP00000023309.1"/>
    </source>
</evidence>
<dbReference type="STRING" id="244447.ENSCSEP00000023309"/>
<dbReference type="InterPro" id="IPR000827">
    <property type="entry name" value="Chemokine_CC_CS"/>
</dbReference>
<keyword evidence="2 4" id="KW-0202">Cytokine</keyword>
<dbReference type="PROSITE" id="PS00472">
    <property type="entry name" value="SMALL_CYTOKINES_CC"/>
    <property type="match status" value="1"/>
</dbReference>
<evidence type="ECO:0000256" key="2">
    <source>
        <dbReference type="ARBA" id="ARBA00022514"/>
    </source>
</evidence>
<name>A0A3P8W9J8_CYNSE</name>
<dbReference type="AlphaFoldDB" id="A0A3P8W9J8"/>
<keyword evidence="7" id="KW-1185">Reference proteome</keyword>
<evidence type="ECO:0000259" key="5">
    <source>
        <dbReference type="SMART" id="SM00199"/>
    </source>
</evidence>
<evidence type="ECO:0000256" key="4">
    <source>
        <dbReference type="RuleBase" id="RU361150"/>
    </source>
</evidence>
<dbReference type="GO" id="GO:0005615">
    <property type="term" value="C:extracellular space"/>
    <property type="evidence" value="ECO:0007669"/>
    <property type="project" value="UniProtKB-KW"/>
</dbReference>
<organism evidence="6 7">
    <name type="scientific">Cynoglossus semilaevis</name>
    <name type="common">Tongue sole</name>
    <dbReference type="NCBI Taxonomy" id="244447"/>
    <lineage>
        <taxon>Eukaryota</taxon>
        <taxon>Metazoa</taxon>
        <taxon>Chordata</taxon>
        <taxon>Craniata</taxon>
        <taxon>Vertebrata</taxon>
        <taxon>Euteleostomi</taxon>
        <taxon>Actinopterygii</taxon>
        <taxon>Neopterygii</taxon>
        <taxon>Teleostei</taxon>
        <taxon>Neoteleostei</taxon>
        <taxon>Acanthomorphata</taxon>
        <taxon>Carangaria</taxon>
        <taxon>Pleuronectiformes</taxon>
        <taxon>Pleuronectoidei</taxon>
        <taxon>Cynoglossidae</taxon>
        <taxon>Cynoglossinae</taxon>
        <taxon>Cynoglossus</taxon>
    </lineage>
</organism>
<evidence type="ECO:0000313" key="7">
    <source>
        <dbReference type="Proteomes" id="UP000265120"/>
    </source>
</evidence>
<dbReference type="CTD" id="100192217"/>